<dbReference type="InterPro" id="IPR006311">
    <property type="entry name" value="TAT_signal"/>
</dbReference>
<evidence type="ECO:0000313" key="3">
    <source>
        <dbReference type="Proteomes" id="UP000199451"/>
    </source>
</evidence>
<dbReference type="PROSITE" id="PS51318">
    <property type="entry name" value="TAT"/>
    <property type="match status" value="1"/>
</dbReference>
<feature type="domain" description="DUF4097" evidence="1">
    <location>
        <begin position="44"/>
        <end position="267"/>
    </location>
</feature>
<dbReference type="Proteomes" id="UP000199451">
    <property type="component" value="Unassembled WGS sequence"/>
</dbReference>
<dbReference type="STRING" id="660521.SAMN04487949_1136"/>
<dbReference type="OrthoDB" id="308152at2157"/>
<dbReference type="RefSeq" id="WP_089694896.1">
    <property type="nucleotide sequence ID" value="NZ_FNHL01000001.1"/>
</dbReference>
<gene>
    <name evidence="2" type="ORF">SAMN04487949_1136</name>
</gene>
<reference evidence="3" key="1">
    <citation type="submission" date="2016-10" db="EMBL/GenBank/DDBJ databases">
        <authorList>
            <person name="Varghese N."/>
            <person name="Submissions S."/>
        </authorList>
    </citation>
    <scope>NUCLEOTIDE SEQUENCE [LARGE SCALE GENOMIC DNA]</scope>
    <source>
        <strain evidence="3">CGMCC 1.10119</strain>
    </source>
</reference>
<dbReference type="InterPro" id="IPR025164">
    <property type="entry name" value="Toastrack_DUF4097"/>
</dbReference>
<evidence type="ECO:0000313" key="2">
    <source>
        <dbReference type="EMBL" id="SDM17241.1"/>
    </source>
</evidence>
<sequence length="272" mass="28223">MSRSRRSLLTTGVGLASVALAGCLAPSTETRDRAVRTLDAADTDDLTVANQNGSVRVSTWGEPTVELTVIKRTRADRSVFDDVSVRTPLDGGTRTVAVDYATDRARRRVAVDLVLRVPTSLRVARVETVNGDVAVTGTVGDGSFVTQNGRVTATDIDGFLTLTTSNGTVESTGCTGIDGARTVNGTVDVEILSLRRDVELAAVNGSVEAAVSPSLDADVTVSVSNGTITVEGVDLADVDRSGTRLTGTLGEGGTALELRTTNGTATLRALDE</sequence>
<dbReference type="Pfam" id="PF13349">
    <property type="entry name" value="DUF4097"/>
    <property type="match status" value="1"/>
</dbReference>
<dbReference type="EMBL" id="FNHL01000001">
    <property type="protein sequence ID" value="SDM17241.1"/>
    <property type="molecule type" value="Genomic_DNA"/>
</dbReference>
<dbReference type="AlphaFoldDB" id="A0A1G9R277"/>
<organism evidence="2 3">
    <name type="scientific">Halogranum gelatinilyticum</name>
    <dbReference type="NCBI Taxonomy" id="660521"/>
    <lineage>
        <taxon>Archaea</taxon>
        <taxon>Methanobacteriati</taxon>
        <taxon>Methanobacteriota</taxon>
        <taxon>Stenosarchaea group</taxon>
        <taxon>Halobacteria</taxon>
        <taxon>Halobacteriales</taxon>
        <taxon>Haloferacaceae</taxon>
    </lineage>
</organism>
<keyword evidence="3" id="KW-1185">Reference proteome</keyword>
<accession>A0A1G9R277</accession>
<evidence type="ECO:0000259" key="1">
    <source>
        <dbReference type="Pfam" id="PF13349"/>
    </source>
</evidence>
<name>A0A1G9R277_9EURY</name>
<proteinExistence type="predicted"/>
<protein>
    <submittedName>
        <fullName evidence="2">Putative adhesin</fullName>
    </submittedName>
</protein>
<dbReference type="PROSITE" id="PS51257">
    <property type="entry name" value="PROKAR_LIPOPROTEIN"/>
    <property type="match status" value="1"/>
</dbReference>